<name>A0A6A4HN31_9AGAR</name>
<evidence type="ECO:0000313" key="1">
    <source>
        <dbReference type="EMBL" id="KAE9399486.1"/>
    </source>
</evidence>
<sequence length="126" mass="14387">MYLEMFEWSFGRILHLVHSWLPQISVLTIRNTRCRIDANEFIASLCPFPSLRVMNLIASPSFRLGLGRPQEFHRALGSASETEAAMIWHTSRITQKIPTIEAFFLQEGHIRGWISIEGRNAVGSFA</sequence>
<evidence type="ECO:0000313" key="2">
    <source>
        <dbReference type="Proteomes" id="UP000799118"/>
    </source>
</evidence>
<dbReference type="OrthoDB" id="2954128at2759"/>
<dbReference type="EMBL" id="ML769469">
    <property type="protein sequence ID" value="KAE9399486.1"/>
    <property type="molecule type" value="Genomic_DNA"/>
</dbReference>
<reference evidence="1" key="1">
    <citation type="journal article" date="2019" name="Environ. Microbiol.">
        <title>Fungal ecological strategies reflected in gene transcription - a case study of two litter decomposers.</title>
        <authorList>
            <person name="Barbi F."/>
            <person name="Kohler A."/>
            <person name="Barry K."/>
            <person name="Baskaran P."/>
            <person name="Daum C."/>
            <person name="Fauchery L."/>
            <person name="Ihrmark K."/>
            <person name="Kuo A."/>
            <person name="LaButti K."/>
            <person name="Lipzen A."/>
            <person name="Morin E."/>
            <person name="Grigoriev I.V."/>
            <person name="Henrissat B."/>
            <person name="Lindahl B."/>
            <person name="Martin F."/>
        </authorList>
    </citation>
    <scope>NUCLEOTIDE SEQUENCE</scope>
    <source>
        <strain evidence="1">JB14</strain>
    </source>
</reference>
<evidence type="ECO:0008006" key="3">
    <source>
        <dbReference type="Google" id="ProtNLM"/>
    </source>
</evidence>
<proteinExistence type="predicted"/>
<keyword evidence="2" id="KW-1185">Reference proteome</keyword>
<protein>
    <recommendedName>
        <fullName evidence="3">F-box domain-containing protein</fullName>
    </recommendedName>
</protein>
<gene>
    <name evidence="1" type="ORF">BT96DRAFT_689947</name>
</gene>
<accession>A0A6A4HN31</accession>
<dbReference type="AlphaFoldDB" id="A0A6A4HN31"/>
<dbReference type="Proteomes" id="UP000799118">
    <property type="component" value="Unassembled WGS sequence"/>
</dbReference>
<organism evidence="1 2">
    <name type="scientific">Gymnopus androsaceus JB14</name>
    <dbReference type="NCBI Taxonomy" id="1447944"/>
    <lineage>
        <taxon>Eukaryota</taxon>
        <taxon>Fungi</taxon>
        <taxon>Dikarya</taxon>
        <taxon>Basidiomycota</taxon>
        <taxon>Agaricomycotina</taxon>
        <taxon>Agaricomycetes</taxon>
        <taxon>Agaricomycetidae</taxon>
        <taxon>Agaricales</taxon>
        <taxon>Marasmiineae</taxon>
        <taxon>Omphalotaceae</taxon>
        <taxon>Gymnopus</taxon>
    </lineage>
</organism>